<dbReference type="InterPro" id="IPR005702">
    <property type="entry name" value="Wzc-like_C"/>
</dbReference>
<dbReference type="EC" id="2.7.10.2" evidence="2"/>
<comment type="similarity">
    <text evidence="1">Belongs to the CpsD/CapB family.</text>
</comment>
<evidence type="ECO:0000256" key="4">
    <source>
        <dbReference type="ARBA" id="ARBA00022741"/>
    </source>
</evidence>
<feature type="coiled-coil region" evidence="9">
    <location>
        <begin position="342"/>
        <end position="393"/>
    </location>
</feature>
<evidence type="ECO:0000313" key="11">
    <source>
        <dbReference type="EMBL" id="AFZ35024.1"/>
    </source>
</evidence>
<dbReference type="PANTHER" id="PTHR32309:SF13">
    <property type="entry name" value="FERRIC ENTEROBACTIN TRANSPORT PROTEIN FEPE"/>
    <property type="match status" value="1"/>
</dbReference>
<dbReference type="GO" id="GO:0004715">
    <property type="term" value="F:non-membrane spanning protein tyrosine kinase activity"/>
    <property type="evidence" value="ECO:0007669"/>
    <property type="project" value="UniProtKB-EC"/>
</dbReference>
<dbReference type="RefSeq" id="WP_015192696.1">
    <property type="nucleotide sequence ID" value="NC_019748.1"/>
</dbReference>
<dbReference type="KEGG" id="scs:Sta7437_1457"/>
<dbReference type="CDD" id="cd05387">
    <property type="entry name" value="BY-kinase"/>
    <property type="match status" value="1"/>
</dbReference>
<evidence type="ECO:0000256" key="6">
    <source>
        <dbReference type="ARBA" id="ARBA00022840"/>
    </source>
</evidence>
<feature type="coiled-coil region" evidence="9">
    <location>
        <begin position="174"/>
        <end position="245"/>
    </location>
</feature>
<keyword evidence="9" id="KW-0175">Coiled coil</keyword>
<dbReference type="EMBL" id="CP003653">
    <property type="protein sequence ID" value="AFZ35024.1"/>
    <property type="molecule type" value="Genomic_DNA"/>
</dbReference>
<reference evidence="12" key="1">
    <citation type="journal article" date="2013" name="Proc. Natl. Acad. Sci. U.S.A.">
        <title>Improving the coverage of the cyanobacterial phylum using diversity-driven genome sequencing.</title>
        <authorList>
            <person name="Shih P.M."/>
            <person name="Wu D."/>
            <person name="Latifi A."/>
            <person name="Axen S.D."/>
            <person name="Fewer D.P."/>
            <person name="Talla E."/>
            <person name="Calteau A."/>
            <person name="Cai F."/>
            <person name="Tandeau de Marsac N."/>
            <person name="Rippka R."/>
            <person name="Herdman M."/>
            <person name="Sivonen K."/>
            <person name="Coursin T."/>
            <person name="Laurent T."/>
            <person name="Goodwin L."/>
            <person name="Nolan M."/>
            <person name="Davenport K.W."/>
            <person name="Han C.S."/>
            <person name="Rubin E.M."/>
            <person name="Eisen J.A."/>
            <person name="Woyke T."/>
            <person name="Gugger M."/>
            <person name="Kerfeld C.A."/>
        </authorList>
    </citation>
    <scope>NUCLEOTIDE SEQUENCE [LARGE SCALE GENOMIC DNA]</scope>
    <source>
        <strain evidence="12">ATCC 29371 / PCC 7437</strain>
    </source>
</reference>
<dbReference type="eggNOG" id="COG0489">
    <property type="taxonomic scope" value="Bacteria"/>
</dbReference>
<accession>K9XSG1</accession>
<evidence type="ECO:0000259" key="10">
    <source>
        <dbReference type="Pfam" id="PF13807"/>
    </source>
</evidence>
<dbReference type="GO" id="GO:0005524">
    <property type="term" value="F:ATP binding"/>
    <property type="evidence" value="ECO:0007669"/>
    <property type="project" value="UniProtKB-KW"/>
</dbReference>
<keyword evidence="7" id="KW-0829">Tyrosine-protein kinase</keyword>
<evidence type="ECO:0000256" key="9">
    <source>
        <dbReference type="SAM" id="Coils"/>
    </source>
</evidence>
<evidence type="ECO:0000256" key="5">
    <source>
        <dbReference type="ARBA" id="ARBA00022777"/>
    </source>
</evidence>
<dbReference type="Pfam" id="PF13807">
    <property type="entry name" value="GNVR"/>
    <property type="match status" value="1"/>
</dbReference>
<dbReference type="FunFam" id="3.40.50.300:FF:000527">
    <property type="entry name" value="Tyrosine-protein kinase etk"/>
    <property type="match status" value="1"/>
</dbReference>
<evidence type="ECO:0000256" key="1">
    <source>
        <dbReference type="ARBA" id="ARBA00007316"/>
    </source>
</evidence>
<feature type="domain" description="Tyrosine-protein kinase G-rich" evidence="10">
    <location>
        <begin position="382"/>
        <end position="453"/>
    </location>
</feature>
<evidence type="ECO:0000256" key="3">
    <source>
        <dbReference type="ARBA" id="ARBA00022679"/>
    </source>
</evidence>
<dbReference type="GO" id="GO:0005886">
    <property type="term" value="C:plasma membrane"/>
    <property type="evidence" value="ECO:0007669"/>
    <property type="project" value="TreeGrafter"/>
</dbReference>
<dbReference type="PANTHER" id="PTHR32309">
    <property type="entry name" value="TYROSINE-PROTEIN KINASE"/>
    <property type="match status" value="1"/>
</dbReference>
<proteinExistence type="inferred from homology"/>
<dbReference type="AlphaFoldDB" id="K9XSG1"/>
<sequence>MESNLYTDEYLNFQKYWLVVKRRIVPASVTCLGVITLSLVTALSLEQIYEAEGQVMIKTNKSAKLTGLENDIGKIEVLTNESDPLTTEVEVVSSRPIIDRVIKELDLRNKQDELYRYKDLINNLEIKALTGSNVIKIAYEDSDPERAALVVNKIIELYQEKDTENNRSEAIAAREFISQELPEVEAKVAQAEADLRNFKNENQIANLSEETTTLIETSKLVDTQIDQVAAQLQDVNARYASLSSQLGMGVSEAAAISSLNQSVAVQKALTQLQDVKVQLATKRNLFGENAPQIISLKEQEAELTALLEQQIQQTLGSQSASSVAQLNILGLGKLKQEQISEFANLGLQKTGLEQKLANLKQTKTNYQQRLAVLPNLEKRQKELERKTKAAQATYQTLLGKLQETQVAEKQNIGTVRVLANAIPPDEPSGPSKKLIVAAGGLLGGLLGIAVAFLLDLKDNSLKNSKEIEEIFGYPLQGVIPDLEKEGSPHLLVGDVVDTLPQLPASQNAHSNNRHVFLPIREAYQILQANLKLLSLSQERKVIAVTSCVPQEGKSHVSANLAIAQNQVGKRILLIDADMRRPTQHKIWSIPNYLGLSNVLKGEVEWQEAIKTIKPGLDILTAGEPPDNAVPLIDSERMKHLIGTTALNYDHVIFDTPPITGMADTRILGRMVDGLLMVVRPGVANYGSVSVAKKLIETTGQSIIGVVANGVNLRNEAYGYDYYYYPNYEYDDSYSLNQGK</sequence>
<keyword evidence="6" id="KW-0067">ATP-binding</keyword>
<protein>
    <recommendedName>
        <fullName evidence="2">non-specific protein-tyrosine kinase</fullName>
        <ecNumber evidence="2">2.7.10.2</ecNumber>
    </recommendedName>
</protein>
<dbReference type="NCBIfam" id="TIGR01007">
    <property type="entry name" value="eps_fam"/>
    <property type="match status" value="1"/>
</dbReference>
<comment type="catalytic activity">
    <reaction evidence="8">
        <text>L-tyrosyl-[protein] + ATP = O-phospho-L-tyrosyl-[protein] + ADP + H(+)</text>
        <dbReference type="Rhea" id="RHEA:10596"/>
        <dbReference type="Rhea" id="RHEA-COMP:10136"/>
        <dbReference type="Rhea" id="RHEA-COMP:20101"/>
        <dbReference type="ChEBI" id="CHEBI:15378"/>
        <dbReference type="ChEBI" id="CHEBI:30616"/>
        <dbReference type="ChEBI" id="CHEBI:46858"/>
        <dbReference type="ChEBI" id="CHEBI:61978"/>
        <dbReference type="ChEBI" id="CHEBI:456216"/>
        <dbReference type="EC" id="2.7.10.2"/>
    </reaction>
</comment>
<evidence type="ECO:0000256" key="2">
    <source>
        <dbReference type="ARBA" id="ARBA00011903"/>
    </source>
</evidence>
<organism evidence="11 12">
    <name type="scientific">Stanieria cyanosphaera (strain ATCC 29371 / PCC 7437)</name>
    <dbReference type="NCBI Taxonomy" id="111780"/>
    <lineage>
        <taxon>Bacteria</taxon>
        <taxon>Bacillati</taxon>
        <taxon>Cyanobacteriota</taxon>
        <taxon>Cyanophyceae</taxon>
        <taxon>Pleurocapsales</taxon>
        <taxon>Dermocarpellaceae</taxon>
        <taxon>Stanieria</taxon>
    </lineage>
</organism>
<name>K9XSG1_STAC7</name>
<dbReference type="GO" id="GO:0042802">
    <property type="term" value="F:identical protein binding"/>
    <property type="evidence" value="ECO:0007669"/>
    <property type="project" value="UniProtKB-ARBA"/>
</dbReference>
<keyword evidence="3 11" id="KW-0808">Transferase</keyword>
<dbReference type="OrthoDB" id="9758283at2"/>
<dbReference type="InterPro" id="IPR032807">
    <property type="entry name" value="GNVR"/>
</dbReference>
<evidence type="ECO:0000256" key="7">
    <source>
        <dbReference type="ARBA" id="ARBA00023137"/>
    </source>
</evidence>
<dbReference type="InterPro" id="IPR027417">
    <property type="entry name" value="P-loop_NTPase"/>
</dbReference>
<keyword evidence="4" id="KW-0547">Nucleotide-binding</keyword>
<dbReference type="Pfam" id="PF10609">
    <property type="entry name" value="ParA"/>
    <property type="match status" value="1"/>
</dbReference>
<evidence type="ECO:0000313" key="12">
    <source>
        <dbReference type="Proteomes" id="UP000010473"/>
    </source>
</evidence>
<dbReference type="InterPro" id="IPR033756">
    <property type="entry name" value="YlxH/NBP35"/>
</dbReference>
<dbReference type="Proteomes" id="UP000010473">
    <property type="component" value="Chromosome"/>
</dbReference>
<dbReference type="Gene3D" id="3.40.50.300">
    <property type="entry name" value="P-loop containing nucleotide triphosphate hydrolases"/>
    <property type="match status" value="1"/>
</dbReference>
<dbReference type="SUPFAM" id="SSF52540">
    <property type="entry name" value="P-loop containing nucleoside triphosphate hydrolases"/>
    <property type="match status" value="1"/>
</dbReference>
<dbReference type="HOGENOM" id="CLU_009912_2_2_3"/>
<keyword evidence="5" id="KW-0418">Kinase</keyword>
<evidence type="ECO:0000256" key="8">
    <source>
        <dbReference type="ARBA" id="ARBA00051245"/>
    </source>
</evidence>
<dbReference type="InterPro" id="IPR050445">
    <property type="entry name" value="Bact_polysacc_biosynth/exp"/>
</dbReference>
<dbReference type="STRING" id="111780.Sta7437_1457"/>
<dbReference type="eggNOG" id="COG3206">
    <property type="taxonomic scope" value="Bacteria"/>
</dbReference>
<gene>
    <name evidence="11" type="ordered locus">Sta7437_1457</name>
</gene>
<keyword evidence="12" id="KW-1185">Reference proteome</keyword>